<protein>
    <recommendedName>
        <fullName evidence="4">Outer membrane lipoprotein-sorting protein</fullName>
    </recommendedName>
</protein>
<feature type="chain" id="PRO_5009185066" description="Outer membrane lipoprotein-sorting protein" evidence="1">
    <location>
        <begin position="28"/>
        <end position="262"/>
    </location>
</feature>
<dbReference type="Proteomes" id="UP000095713">
    <property type="component" value="Unassembled WGS sequence"/>
</dbReference>
<evidence type="ECO:0008006" key="4">
    <source>
        <dbReference type="Google" id="ProtNLM"/>
    </source>
</evidence>
<keyword evidence="1" id="KW-0732">Signal</keyword>
<dbReference type="InterPro" id="IPR045444">
    <property type="entry name" value="DUF6503"/>
</dbReference>
<sequence length="262" mass="30427">MKSTLQNSIVSVLLLLGLSLTTISAQQADKKSQELLDALIKLNGGYEHLASKKDVEFTYVYEVLGKGKDVSLERYIFNGEHSWAKYEQHERHVLPKHKGIAIQSSVNGVSKITLDGKEIKDPNEVKWTIFLRKVNFYWFSMMHKLMDPGTVYKYLGTEKVNGITYDKVSLKYESSVTKKKYNDEFILYFNPKTHLIDEFYFTIAEFGFTKPEMRMTVTYNKLDGLYIPTERKSYHENGKVKGIYTFKDIKFNNGFKAENFKI</sequence>
<dbReference type="AlphaFoldDB" id="A0A1E5SJL1"/>
<dbReference type="RefSeq" id="WP_069831995.1">
    <property type="nucleotide sequence ID" value="NZ_MDJD01000054.1"/>
</dbReference>
<organism evidence="2 3">
    <name type="scientific">Flavivirga aquatica</name>
    <dbReference type="NCBI Taxonomy" id="1849968"/>
    <lineage>
        <taxon>Bacteria</taxon>
        <taxon>Pseudomonadati</taxon>
        <taxon>Bacteroidota</taxon>
        <taxon>Flavobacteriia</taxon>
        <taxon>Flavobacteriales</taxon>
        <taxon>Flavobacteriaceae</taxon>
        <taxon>Flavivirga</taxon>
    </lineage>
</organism>
<proteinExistence type="predicted"/>
<reference evidence="2 3" key="1">
    <citation type="submission" date="2016-05" db="EMBL/GenBank/DDBJ databases">
        <title>Draft Genome Sequence of Algibacter sp. Strain SK-16 Isolated from the Surface Water of Aburatsubo Inlet.</title>
        <authorList>
            <person name="Wong S.-K."/>
            <person name="Yoshizawa S."/>
            <person name="Nakajima Y."/>
            <person name="Ogura Y."/>
            <person name="Tetsuya H."/>
            <person name="Hamasaki K."/>
        </authorList>
    </citation>
    <scope>NUCLEOTIDE SEQUENCE [LARGE SCALE GENOMIC DNA]</scope>
    <source>
        <strain evidence="2 3">SK-16</strain>
    </source>
</reference>
<evidence type="ECO:0000313" key="3">
    <source>
        <dbReference type="Proteomes" id="UP000095713"/>
    </source>
</evidence>
<dbReference type="Pfam" id="PF20113">
    <property type="entry name" value="DUF6503"/>
    <property type="match status" value="1"/>
</dbReference>
<comment type="caution">
    <text evidence="2">The sequence shown here is derived from an EMBL/GenBank/DDBJ whole genome shotgun (WGS) entry which is preliminary data.</text>
</comment>
<dbReference type="STRING" id="1849968.A8C32_09130"/>
<evidence type="ECO:0000256" key="1">
    <source>
        <dbReference type="SAM" id="SignalP"/>
    </source>
</evidence>
<name>A0A1E5SJL1_9FLAO</name>
<keyword evidence="3" id="KW-1185">Reference proteome</keyword>
<gene>
    <name evidence="2" type="ORF">A8C32_09130</name>
</gene>
<accession>A0A1E5SJL1</accession>
<evidence type="ECO:0000313" key="2">
    <source>
        <dbReference type="EMBL" id="OEJ99319.1"/>
    </source>
</evidence>
<feature type="signal peptide" evidence="1">
    <location>
        <begin position="1"/>
        <end position="27"/>
    </location>
</feature>
<dbReference type="EMBL" id="MDJD01000054">
    <property type="protein sequence ID" value="OEJ99319.1"/>
    <property type="molecule type" value="Genomic_DNA"/>
</dbReference>
<dbReference type="OrthoDB" id="1490620at2"/>